<keyword evidence="3" id="KW-1003">Cell membrane</keyword>
<keyword evidence="6 7" id="KW-0472">Membrane</keyword>
<keyword evidence="5 7" id="KW-1133">Transmembrane helix</keyword>
<dbReference type="EMBL" id="JBHTJF010000025">
    <property type="protein sequence ID" value="MFD0943763.1"/>
    <property type="molecule type" value="Genomic_DNA"/>
</dbReference>
<evidence type="ECO:0000259" key="8">
    <source>
        <dbReference type="PROSITE" id="PS50928"/>
    </source>
</evidence>
<dbReference type="PANTHER" id="PTHR30450:SF1">
    <property type="entry name" value="D-METHIONINE TRANSPORT SYSTEM PERMEASE PROTEIN METI-RELATED"/>
    <property type="match status" value="1"/>
</dbReference>
<comment type="subcellular location">
    <subcellularLocation>
        <location evidence="1 7">Cell membrane</location>
        <topology evidence="1 7">Multi-pass membrane protein</topology>
    </subcellularLocation>
</comment>
<organism evidence="9 10">
    <name type="scientific">Savagea faecisuis</name>
    <dbReference type="NCBI Taxonomy" id="1274803"/>
    <lineage>
        <taxon>Bacteria</taxon>
        <taxon>Bacillati</taxon>
        <taxon>Bacillota</taxon>
        <taxon>Bacilli</taxon>
        <taxon>Bacillales</taxon>
        <taxon>Caryophanaceae</taxon>
        <taxon>Savagea</taxon>
    </lineage>
</organism>
<dbReference type="Gene3D" id="1.10.3720.10">
    <property type="entry name" value="MetI-like"/>
    <property type="match status" value="1"/>
</dbReference>
<feature type="transmembrane region" description="Helical" evidence="7">
    <location>
        <begin position="20"/>
        <end position="41"/>
    </location>
</feature>
<keyword evidence="4 7" id="KW-0812">Transmembrane</keyword>
<gene>
    <name evidence="9" type="ORF">ACFQ0V_08230</name>
</gene>
<feature type="transmembrane region" description="Helical" evidence="7">
    <location>
        <begin position="62"/>
        <end position="83"/>
    </location>
</feature>
<evidence type="ECO:0000256" key="3">
    <source>
        <dbReference type="ARBA" id="ARBA00022475"/>
    </source>
</evidence>
<evidence type="ECO:0000256" key="6">
    <source>
        <dbReference type="ARBA" id="ARBA00023136"/>
    </source>
</evidence>
<dbReference type="PROSITE" id="PS50928">
    <property type="entry name" value="ABC_TM1"/>
    <property type="match status" value="1"/>
</dbReference>
<protein>
    <submittedName>
        <fullName evidence="9">Methionine ABC transporter permease</fullName>
    </submittedName>
</protein>
<name>A0ABW3GXF6_9BACL</name>
<proteinExistence type="inferred from homology"/>
<feature type="transmembrane region" description="Helical" evidence="7">
    <location>
        <begin position="188"/>
        <end position="207"/>
    </location>
</feature>
<evidence type="ECO:0000313" key="9">
    <source>
        <dbReference type="EMBL" id="MFD0943763.1"/>
    </source>
</evidence>
<dbReference type="Pfam" id="PF00528">
    <property type="entry name" value="BPD_transp_1"/>
    <property type="match status" value="1"/>
</dbReference>
<dbReference type="CDD" id="cd06261">
    <property type="entry name" value="TM_PBP2"/>
    <property type="match status" value="1"/>
</dbReference>
<evidence type="ECO:0000256" key="4">
    <source>
        <dbReference type="ARBA" id="ARBA00022692"/>
    </source>
</evidence>
<accession>A0ABW3GXF6</accession>
<keyword evidence="10" id="KW-1185">Reference proteome</keyword>
<feature type="transmembrane region" description="Helical" evidence="7">
    <location>
        <begin position="89"/>
        <end position="107"/>
    </location>
</feature>
<comment type="similarity">
    <text evidence="7">Belongs to the binding-protein-dependent transport system permease family.</text>
</comment>
<evidence type="ECO:0000256" key="1">
    <source>
        <dbReference type="ARBA" id="ARBA00004651"/>
    </source>
</evidence>
<evidence type="ECO:0000256" key="5">
    <source>
        <dbReference type="ARBA" id="ARBA00022989"/>
    </source>
</evidence>
<sequence length="220" mass="23608">MLVNMADEFVQAFIETGWMLGIATFFSIVVGVPLGVFLFVTSEGMFWQNRIVQSIAGTTINIIRSLPYIILLVLLIPLAKALLGTSTGPTAASVSLVFAGIPFYARLVESALREVDRGVIEAAESCGASPWRIIWDVLLPEAKSGMIAGLTVTVISLLGYSAMAGMIGGGGIGDLAIRYGYHRFQQEVMIATVIILIIVVQLIQSVGDRLSKKANKMNVT</sequence>
<keyword evidence="2 7" id="KW-0813">Transport</keyword>
<dbReference type="PANTHER" id="PTHR30450">
    <property type="entry name" value="ABC TRANSPORTER PERMEASE"/>
    <property type="match status" value="1"/>
</dbReference>
<comment type="caution">
    <text evidence="9">The sequence shown here is derived from an EMBL/GenBank/DDBJ whole genome shotgun (WGS) entry which is preliminary data.</text>
</comment>
<dbReference type="InterPro" id="IPR035906">
    <property type="entry name" value="MetI-like_sf"/>
</dbReference>
<feature type="domain" description="ABC transmembrane type-1" evidence="8">
    <location>
        <begin position="13"/>
        <end position="207"/>
    </location>
</feature>
<dbReference type="InterPro" id="IPR000515">
    <property type="entry name" value="MetI-like"/>
</dbReference>
<dbReference type="InterPro" id="IPR051322">
    <property type="entry name" value="AA_ABC_Transporter_Permease"/>
</dbReference>
<evidence type="ECO:0000256" key="7">
    <source>
        <dbReference type="RuleBase" id="RU363032"/>
    </source>
</evidence>
<dbReference type="SUPFAM" id="SSF161098">
    <property type="entry name" value="MetI-like"/>
    <property type="match status" value="1"/>
</dbReference>
<dbReference type="RefSeq" id="WP_381012144.1">
    <property type="nucleotide sequence ID" value="NZ_JBHTJF010000025.1"/>
</dbReference>
<feature type="transmembrane region" description="Helical" evidence="7">
    <location>
        <begin position="147"/>
        <end position="168"/>
    </location>
</feature>
<evidence type="ECO:0000256" key="2">
    <source>
        <dbReference type="ARBA" id="ARBA00022448"/>
    </source>
</evidence>
<dbReference type="Proteomes" id="UP001596976">
    <property type="component" value="Unassembled WGS sequence"/>
</dbReference>
<evidence type="ECO:0000313" key="10">
    <source>
        <dbReference type="Proteomes" id="UP001596976"/>
    </source>
</evidence>
<reference evidence="10" key="1">
    <citation type="journal article" date="2019" name="Int. J. Syst. Evol. Microbiol.">
        <title>The Global Catalogue of Microorganisms (GCM) 10K type strain sequencing project: providing services to taxonomists for standard genome sequencing and annotation.</title>
        <authorList>
            <consortium name="The Broad Institute Genomics Platform"/>
            <consortium name="The Broad Institute Genome Sequencing Center for Infectious Disease"/>
            <person name="Wu L."/>
            <person name="Ma J."/>
        </authorList>
    </citation>
    <scope>NUCLEOTIDE SEQUENCE [LARGE SCALE GENOMIC DNA]</scope>
    <source>
        <strain evidence="10">CCUG 63563</strain>
    </source>
</reference>